<gene>
    <name evidence="1" type="ORF">WLH_03830</name>
</gene>
<proteinExistence type="predicted"/>
<dbReference type="EMBL" id="CP015085">
    <property type="protein sequence ID" value="ANK05091.1"/>
    <property type="molecule type" value="Genomic_DNA"/>
</dbReference>
<organism evidence="1 2">
    <name type="scientific">Escherichia coli O25b:H4</name>
    <dbReference type="NCBI Taxonomy" id="941280"/>
    <lineage>
        <taxon>Bacteria</taxon>
        <taxon>Pseudomonadati</taxon>
        <taxon>Pseudomonadota</taxon>
        <taxon>Gammaproteobacteria</taxon>
        <taxon>Enterobacterales</taxon>
        <taxon>Enterobacteriaceae</taxon>
        <taxon>Escherichia</taxon>
    </lineage>
</organism>
<protein>
    <submittedName>
        <fullName evidence="1">Uncharacterized protein</fullName>
    </submittedName>
</protein>
<evidence type="ECO:0000313" key="2">
    <source>
        <dbReference type="Proteomes" id="UP000183316"/>
    </source>
</evidence>
<accession>A0A192CHB6</accession>
<evidence type="ECO:0000313" key="1">
    <source>
        <dbReference type="EMBL" id="ANK05091.1"/>
    </source>
</evidence>
<reference evidence="1 2" key="1">
    <citation type="submission" date="2016-03" db="EMBL/GenBank/DDBJ databases">
        <title>Genome Sequence and Comparative Pathogenic Determinants of Uropathogenic Escherichia coli O25b:H4, a Clinical Isolate from Saudi Arabia.</title>
        <authorList>
            <person name="Alyamani E.A.J."/>
            <person name="Khiyami M.A."/>
            <person name="Booq R.Y."/>
            <person name="Bahwerth F.S."/>
            <person name="Vaisvil B."/>
            <person name="Schmitt D.P."/>
            <person name="Kapatral V."/>
        </authorList>
    </citation>
    <scope>NUCLEOTIDE SEQUENCE [LARGE SCALE GENOMIC DNA]</scope>
    <source>
        <strain evidence="1 2">O25b:H4</strain>
    </source>
</reference>
<dbReference type="AlphaFoldDB" id="A0A192CHB6"/>
<dbReference type="Proteomes" id="UP000183316">
    <property type="component" value="Chromosome"/>
</dbReference>
<name>A0A192CHB6_ECO25</name>
<sequence length="41" mass="4589">MSIGNLSESGKVQPQSEQACWRQSSFIQSWFGSYGLCNLPH</sequence>